<evidence type="ECO:0000313" key="1">
    <source>
        <dbReference type="EMBL" id="CRL05027.1"/>
    </source>
</evidence>
<evidence type="ECO:0000313" key="2">
    <source>
        <dbReference type="Proteomes" id="UP000183832"/>
    </source>
</evidence>
<dbReference type="AlphaFoldDB" id="A0A1J1IXN0"/>
<gene>
    <name evidence="1" type="ORF">CLUMA_CG018324</name>
</gene>
<organism evidence="1 2">
    <name type="scientific">Clunio marinus</name>
    <dbReference type="NCBI Taxonomy" id="568069"/>
    <lineage>
        <taxon>Eukaryota</taxon>
        <taxon>Metazoa</taxon>
        <taxon>Ecdysozoa</taxon>
        <taxon>Arthropoda</taxon>
        <taxon>Hexapoda</taxon>
        <taxon>Insecta</taxon>
        <taxon>Pterygota</taxon>
        <taxon>Neoptera</taxon>
        <taxon>Endopterygota</taxon>
        <taxon>Diptera</taxon>
        <taxon>Nematocera</taxon>
        <taxon>Chironomoidea</taxon>
        <taxon>Chironomidae</taxon>
        <taxon>Clunio</taxon>
    </lineage>
</organism>
<accession>A0A1J1IXN0</accession>
<protein>
    <submittedName>
        <fullName evidence="1">CLUMA_CG018324, isoform A</fullName>
    </submittedName>
</protein>
<reference evidence="1 2" key="1">
    <citation type="submission" date="2015-04" db="EMBL/GenBank/DDBJ databases">
        <authorList>
            <person name="Syromyatnikov M.Y."/>
            <person name="Popov V.N."/>
        </authorList>
    </citation>
    <scope>NUCLEOTIDE SEQUENCE [LARGE SCALE GENOMIC DNA]</scope>
</reference>
<dbReference type="EMBL" id="CVRI01000064">
    <property type="protein sequence ID" value="CRL05027.1"/>
    <property type="molecule type" value="Genomic_DNA"/>
</dbReference>
<dbReference type="Proteomes" id="UP000183832">
    <property type="component" value="Unassembled WGS sequence"/>
</dbReference>
<keyword evidence="2" id="KW-1185">Reference proteome</keyword>
<sequence>MSSRFSRDFGACLMNNSDFDDCSLRERKELVREIAAEVLSKALSSQLLTLKKVIFARYEVIAKNKNCGIKRHFVNPLLTLCEAHCDHSIMQATPFYVAFVLLAEFHCRLLSPTAMLNECTFQNIKKEISKKDSEYGI</sequence>
<name>A0A1J1IXN0_9DIPT</name>
<proteinExistence type="predicted"/>